<evidence type="ECO:0000259" key="9">
    <source>
        <dbReference type="Pfam" id="PF02765"/>
    </source>
</evidence>
<organism evidence="11 12">
    <name type="scientific">Piloderma croceum (strain F 1598)</name>
    <dbReference type="NCBI Taxonomy" id="765440"/>
    <lineage>
        <taxon>Eukaryota</taxon>
        <taxon>Fungi</taxon>
        <taxon>Dikarya</taxon>
        <taxon>Basidiomycota</taxon>
        <taxon>Agaricomycotina</taxon>
        <taxon>Agaricomycetes</taxon>
        <taxon>Agaricomycetidae</taxon>
        <taxon>Atheliales</taxon>
        <taxon>Atheliaceae</taxon>
        <taxon>Piloderma</taxon>
    </lineage>
</organism>
<accession>A0A0C3B0F1</accession>
<dbReference type="PANTHER" id="PTHR14513:SF0">
    <property type="entry name" value="PROTECTION OF TELOMERES PROTEIN 1"/>
    <property type="match status" value="1"/>
</dbReference>
<evidence type="ECO:0000256" key="8">
    <source>
        <dbReference type="ARBA" id="ARBA00023242"/>
    </source>
</evidence>
<keyword evidence="5" id="KW-0158">Chromosome</keyword>
<dbReference type="Gene3D" id="2.40.50.140">
    <property type="entry name" value="Nucleic acid-binding proteins"/>
    <property type="match status" value="3"/>
</dbReference>
<evidence type="ECO:0000259" key="10">
    <source>
        <dbReference type="Pfam" id="PF16686"/>
    </source>
</evidence>
<dbReference type="GO" id="GO:0010521">
    <property type="term" value="F:telomerase inhibitor activity"/>
    <property type="evidence" value="ECO:0007669"/>
    <property type="project" value="TreeGrafter"/>
</dbReference>
<sequence>MKRCAEIAVGNNSKRYKHLPEATDDASANAATGSSLLLGSTGCRSTIDPRDAALDLSPSCKNFYTPLSMQIANTSGINVIGVVTHLGDVNRTTTGELCRSVKIVDPSNFDAAVDFGIVYGKGFTVNCFTAKYPGWLPSPKLNDVLILRNIRVSDFNGRVNAVVYKDKLQWAIFSSEAGDMHHGDKGGAPDSESLGDAFGYPQGPFYIARQNAELVYCRQLLDWWDASLSIVQNKLGSIHKIEDSNSSALSRCHRLISEASPYLEPGGFINCTIEVLKIEKIQGGIVEVFATDYSLHPHVGDFFSAELADRVMRIEMNDAAADLEENMKPGDYWFLKNTRVKCGHETSLLEGRLREKKGVRKLDPSDLSNEPYFEALLRRKEEWKMANRSSDGHLNHLLITEATEDILFNCTVEVVRAEFNPGSLSYLYITDYTALPSPPTPVTAPGALDNYILKIALSQGQIDMARKVDRGYYRIRKLRLQRLSEGDGFRGRLGGNDTLIHELNPSKFNSQHLTALILRKEAWLAQCQ</sequence>
<evidence type="ECO:0000256" key="4">
    <source>
        <dbReference type="ARBA" id="ARBA00015253"/>
    </source>
</evidence>
<dbReference type="HOGENOM" id="CLU_515901_0_0_1"/>
<dbReference type="GO" id="GO:0032210">
    <property type="term" value="P:regulation of telomere maintenance via telomerase"/>
    <property type="evidence" value="ECO:0007669"/>
    <property type="project" value="TreeGrafter"/>
</dbReference>
<keyword evidence="8" id="KW-0539">Nucleus</keyword>
<dbReference type="GO" id="GO:0000783">
    <property type="term" value="C:nuclear telomere cap complex"/>
    <property type="evidence" value="ECO:0007669"/>
    <property type="project" value="TreeGrafter"/>
</dbReference>
<dbReference type="Proteomes" id="UP000054166">
    <property type="component" value="Unassembled WGS sequence"/>
</dbReference>
<dbReference type="InParanoid" id="A0A0C3B0F1"/>
<dbReference type="Pfam" id="PF16686">
    <property type="entry name" value="POT1PC"/>
    <property type="match status" value="1"/>
</dbReference>
<dbReference type="PANTHER" id="PTHR14513">
    <property type="entry name" value="PROTECTION OF TELOMERES 1"/>
    <property type="match status" value="1"/>
</dbReference>
<dbReference type="InterPro" id="IPR012340">
    <property type="entry name" value="NA-bd_OB-fold"/>
</dbReference>
<name>A0A0C3B0F1_PILCF</name>
<comment type="similarity">
    <text evidence="3">Belongs to the telombin family.</text>
</comment>
<evidence type="ECO:0000256" key="1">
    <source>
        <dbReference type="ARBA" id="ARBA00004123"/>
    </source>
</evidence>
<dbReference type="EMBL" id="KN833008">
    <property type="protein sequence ID" value="KIM79708.1"/>
    <property type="molecule type" value="Genomic_DNA"/>
</dbReference>
<evidence type="ECO:0000256" key="5">
    <source>
        <dbReference type="ARBA" id="ARBA00022454"/>
    </source>
</evidence>
<keyword evidence="7" id="KW-0238">DNA-binding</keyword>
<dbReference type="STRING" id="765440.A0A0C3B0F1"/>
<dbReference type="Pfam" id="PF02765">
    <property type="entry name" value="POT1"/>
    <property type="match status" value="1"/>
</dbReference>
<dbReference type="OrthoDB" id="2186770at2759"/>
<feature type="domain" description="Protection of telomeres protein 1 ssDNA-binding" evidence="10">
    <location>
        <begin position="311"/>
        <end position="384"/>
    </location>
</feature>
<dbReference type="SUPFAM" id="SSF50249">
    <property type="entry name" value="Nucleic acid-binding proteins"/>
    <property type="match status" value="1"/>
</dbReference>
<evidence type="ECO:0000256" key="3">
    <source>
        <dbReference type="ARBA" id="ARBA00008442"/>
    </source>
</evidence>
<keyword evidence="12" id="KW-1185">Reference proteome</keyword>
<evidence type="ECO:0000313" key="12">
    <source>
        <dbReference type="Proteomes" id="UP000054166"/>
    </source>
</evidence>
<evidence type="ECO:0000256" key="2">
    <source>
        <dbReference type="ARBA" id="ARBA00004574"/>
    </source>
</evidence>
<evidence type="ECO:0000256" key="6">
    <source>
        <dbReference type="ARBA" id="ARBA00022895"/>
    </source>
</evidence>
<gene>
    <name evidence="11" type="ORF">PILCRDRAFT_553503</name>
</gene>
<dbReference type="GO" id="GO:0098505">
    <property type="term" value="F:G-rich strand telomeric DNA binding"/>
    <property type="evidence" value="ECO:0007669"/>
    <property type="project" value="TreeGrafter"/>
</dbReference>
<dbReference type="InterPro" id="IPR028389">
    <property type="entry name" value="POT1"/>
</dbReference>
<proteinExistence type="inferred from homology"/>
<reference evidence="11 12" key="1">
    <citation type="submission" date="2014-04" db="EMBL/GenBank/DDBJ databases">
        <authorList>
            <consortium name="DOE Joint Genome Institute"/>
            <person name="Kuo A."/>
            <person name="Tarkka M."/>
            <person name="Buscot F."/>
            <person name="Kohler A."/>
            <person name="Nagy L.G."/>
            <person name="Floudas D."/>
            <person name="Copeland A."/>
            <person name="Barry K.W."/>
            <person name="Cichocki N."/>
            <person name="Veneault-Fourrey C."/>
            <person name="LaButti K."/>
            <person name="Lindquist E.A."/>
            <person name="Lipzen A."/>
            <person name="Lundell T."/>
            <person name="Morin E."/>
            <person name="Murat C."/>
            <person name="Sun H."/>
            <person name="Tunlid A."/>
            <person name="Henrissat B."/>
            <person name="Grigoriev I.V."/>
            <person name="Hibbett D.S."/>
            <person name="Martin F."/>
            <person name="Nordberg H.P."/>
            <person name="Cantor M.N."/>
            <person name="Hua S.X."/>
        </authorList>
    </citation>
    <scope>NUCLEOTIDE SEQUENCE [LARGE SCALE GENOMIC DNA]</scope>
    <source>
        <strain evidence="11 12">F 1598</strain>
    </source>
</reference>
<dbReference type="AlphaFoldDB" id="A0A0C3B0F1"/>
<evidence type="ECO:0000313" key="11">
    <source>
        <dbReference type="EMBL" id="KIM79708.1"/>
    </source>
</evidence>
<reference evidence="12" key="2">
    <citation type="submission" date="2015-01" db="EMBL/GenBank/DDBJ databases">
        <title>Evolutionary Origins and Diversification of the Mycorrhizal Mutualists.</title>
        <authorList>
            <consortium name="DOE Joint Genome Institute"/>
            <consortium name="Mycorrhizal Genomics Consortium"/>
            <person name="Kohler A."/>
            <person name="Kuo A."/>
            <person name="Nagy L.G."/>
            <person name="Floudas D."/>
            <person name="Copeland A."/>
            <person name="Barry K.W."/>
            <person name="Cichocki N."/>
            <person name="Veneault-Fourrey C."/>
            <person name="LaButti K."/>
            <person name="Lindquist E.A."/>
            <person name="Lipzen A."/>
            <person name="Lundell T."/>
            <person name="Morin E."/>
            <person name="Murat C."/>
            <person name="Riley R."/>
            <person name="Ohm R."/>
            <person name="Sun H."/>
            <person name="Tunlid A."/>
            <person name="Henrissat B."/>
            <person name="Grigoriev I.V."/>
            <person name="Hibbett D.S."/>
            <person name="Martin F."/>
        </authorList>
    </citation>
    <scope>NUCLEOTIDE SEQUENCE [LARGE SCALE GENOMIC DNA]</scope>
    <source>
        <strain evidence="12">F 1598</strain>
    </source>
</reference>
<dbReference type="InterPro" id="IPR032042">
    <property type="entry name" value="POT1PC"/>
</dbReference>
<keyword evidence="6" id="KW-0779">Telomere</keyword>
<dbReference type="InterPro" id="IPR011564">
    <property type="entry name" value="Telomer_end-bd_POT1/Cdc13"/>
</dbReference>
<comment type="subcellular location">
    <subcellularLocation>
        <location evidence="2">Chromosome</location>
        <location evidence="2">Telomere</location>
    </subcellularLocation>
    <subcellularLocation>
        <location evidence="1">Nucleus</location>
    </subcellularLocation>
</comment>
<protein>
    <recommendedName>
        <fullName evidence="4">Protection of telomeres protein 1</fullName>
    </recommendedName>
</protein>
<dbReference type="GO" id="GO:0016233">
    <property type="term" value="P:telomere capping"/>
    <property type="evidence" value="ECO:0007669"/>
    <property type="project" value="TreeGrafter"/>
</dbReference>
<evidence type="ECO:0000256" key="7">
    <source>
        <dbReference type="ARBA" id="ARBA00023125"/>
    </source>
</evidence>
<feature type="domain" description="Telomeric single stranded DNA binding POT1/Cdc13" evidence="9">
    <location>
        <begin position="64"/>
        <end position="178"/>
    </location>
</feature>